<keyword evidence="1" id="KW-1133">Transmembrane helix</keyword>
<protein>
    <submittedName>
        <fullName evidence="2">Uncharacterized protein</fullName>
    </submittedName>
</protein>
<feature type="transmembrane region" description="Helical" evidence="1">
    <location>
        <begin position="25"/>
        <end position="47"/>
    </location>
</feature>
<dbReference type="Proteomes" id="UP000028534">
    <property type="component" value="Unassembled WGS sequence"/>
</dbReference>
<reference evidence="2 3" key="1">
    <citation type="submission" date="2014-03" db="EMBL/GenBank/DDBJ databases">
        <title>Genome sequence of Sphingobium yanoikuyae B1.</title>
        <authorList>
            <person name="Gan H.M."/>
            <person name="Gan H.Y."/>
            <person name="Savka M.A."/>
        </authorList>
    </citation>
    <scope>NUCLEOTIDE SEQUENCE [LARGE SCALE GENOMIC DNA]</scope>
    <source>
        <strain evidence="2 3">B1</strain>
    </source>
</reference>
<keyword evidence="1" id="KW-0812">Transmembrane</keyword>
<gene>
    <name evidence="2" type="ORF">CP98_05125</name>
</gene>
<dbReference type="EMBL" id="JGVR01000066">
    <property type="protein sequence ID" value="KEZ12189.1"/>
    <property type="molecule type" value="Genomic_DNA"/>
</dbReference>
<evidence type="ECO:0000313" key="3">
    <source>
        <dbReference type="Proteomes" id="UP000028534"/>
    </source>
</evidence>
<dbReference type="AlphaFoldDB" id="A0A084E2J7"/>
<sequence length="241" mass="25775">MSFSSSCGINSSPRSPKQKIDAAKMAIPLATNGIGLATALSSIGAYFRLNQRIGFTSVSLTLPFTTIAIMAGMKVIESTNAEARASISVVAIGENVLPSTPSKVRSGTKTRKMISCPNTVGLTISCAASRVSSMRSVRVNNRPWCSCRSARRRNAFSTMMTAPSTMSPKSRAPRLIRLPETPSAFMPEAVISIVMGMTAAVISAARMFPRRRNSTTMTSNAPSVRFFSTVQIVALTSLERL</sequence>
<feature type="transmembrane region" description="Helical" evidence="1">
    <location>
        <begin position="54"/>
        <end position="76"/>
    </location>
</feature>
<keyword evidence="1" id="KW-0472">Membrane</keyword>
<organism evidence="2 3">
    <name type="scientific">Sphingobium yanoikuyae</name>
    <name type="common">Sphingomonas yanoikuyae</name>
    <dbReference type="NCBI Taxonomy" id="13690"/>
    <lineage>
        <taxon>Bacteria</taxon>
        <taxon>Pseudomonadati</taxon>
        <taxon>Pseudomonadota</taxon>
        <taxon>Alphaproteobacteria</taxon>
        <taxon>Sphingomonadales</taxon>
        <taxon>Sphingomonadaceae</taxon>
        <taxon>Sphingobium</taxon>
    </lineage>
</organism>
<comment type="caution">
    <text evidence="2">The sequence shown here is derived from an EMBL/GenBank/DDBJ whole genome shotgun (WGS) entry which is preliminary data.</text>
</comment>
<name>A0A084E2J7_SPHYA</name>
<evidence type="ECO:0000256" key="1">
    <source>
        <dbReference type="SAM" id="Phobius"/>
    </source>
</evidence>
<proteinExistence type="predicted"/>
<feature type="transmembrane region" description="Helical" evidence="1">
    <location>
        <begin position="189"/>
        <end position="208"/>
    </location>
</feature>
<accession>A0A084E2J7</accession>
<evidence type="ECO:0000313" key="2">
    <source>
        <dbReference type="EMBL" id="KEZ12189.1"/>
    </source>
</evidence>